<dbReference type="Pfam" id="PF13692">
    <property type="entry name" value="Glyco_trans_1_4"/>
    <property type="match status" value="1"/>
</dbReference>
<dbReference type="PANTHER" id="PTHR12526">
    <property type="entry name" value="GLYCOSYLTRANSFERASE"/>
    <property type="match status" value="1"/>
</dbReference>
<protein>
    <recommendedName>
        <fullName evidence="2">Glycosyl transferases group 1</fullName>
    </recommendedName>
</protein>
<dbReference type="AlphaFoldDB" id="A0A485M2S9"/>
<name>A0A485M2S9_9ZZZZ</name>
<reference evidence="1" key="1">
    <citation type="submission" date="2019-03" db="EMBL/GenBank/DDBJ databases">
        <authorList>
            <person name="Hao L."/>
        </authorList>
    </citation>
    <scope>NUCLEOTIDE SEQUENCE</scope>
</reference>
<dbReference type="PANTHER" id="PTHR12526:SF584">
    <property type="entry name" value="GLYCOSYLTRANSFERASE"/>
    <property type="match status" value="1"/>
</dbReference>
<evidence type="ECO:0008006" key="2">
    <source>
        <dbReference type="Google" id="ProtNLM"/>
    </source>
</evidence>
<accession>A0A485M2S9</accession>
<organism evidence="1">
    <name type="scientific">anaerobic digester metagenome</name>
    <dbReference type="NCBI Taxonomy" id="1263854"/>
    <lineage>
        <taxon>unclassified sequences</taxon>
        <taxon>metagenomes</taxon>
        <taxon>ecological metagenomes</taxon>
    </lineage>
</organism>
<gene>
    <name evidence="1" type="ORF">SCFA_610008</name>
</gene>
<proteinExistence type="predicted"/>
<evidence type="ECO:0000313" key="1">
    <source>
        <dbReference type="EMBL" id="VFU17089.1"/>
    </source>
</evidence>
<dbReference type="CDD" id="cd03801">
    <property type="entry name" value="GT4_PimA-like"/>
    <property type="match status" value="1"/>
</dbReference>
<dbReference type="EMBL" id="CAADRM010000127">
    <property type="protein sequence ID" value="VFU17089.1"/>
    <property type="molecule type" value="Genomic_DNA"/>
</dbReference>
<sequence>MQILKILSSSYNLVFWPDNILGAPRHIAAMEDMGIEIVAPVSSQRFLKRYGRYFDIVILSRPKVLKKYLNLVKATCIDAKVIYDTVDLHYMRLKRQAELAENASEKIRLMRQARDYFHLETTGVIQTDQTWVVAREEQQALFAEHPHANVRVVPNIHPLPSIRKRDFDDTRDVLFIGSFDHHPNIDAMRYCAAEVWPLIIRQIPSARLIIIGPNPPPEIQELASPSVIVKGYVPDIEPELLRARVFLAPLRYGAGMKGKIGQALSYGIPTVTTAIGAEGFSFSGNELIITDNPSEMAKAVVALYTDKRIWEEYHHRGRVCMERFTPDAVQVSLHANLQCLFEQ</sequence>
<dbReference type="SUPFAM" id="SSF53756">
    <property type="entry name" value="UDP-Glycosyltransferase/glycogen phosphorylase"/>
    <property type="match status" value="1"/>
</dbReference>
<dbReference type="Gene3D" id="3.40.50.2000">
    <property type="entry name" value="Glycogen Phosphorylase B"/>
    <property type="match status" value="1"/>
</dbReference>